<keyword evidence="3" id="KW-0804">Transcription</keyword>
<feature type="region of interest" description="Disordered" evidence="1">
    <location>
        <begin position="1"/>
        <end position="30"/>
    </location>
</feature>
<comment type="caution">
    <text evidence="3">The sequence shown here is derived from an EMBL/GenBank/DDBJ whole genome shotgun (WGS) entry which is preliminary data.</text>
</comment>
<accession>A0ABS2DE50</accession>
<dbReference type="Proteomes" id="UP001518925">
    <property type="component" value="Unassembled WGS sequence"/>
</dbReference>
<keyword evidence="4" id="KW-1185">Reference proteome</keyword>
<dbReference type="Pfam" id="PF11772">
    <property type="entry name" value="EpuA"/>
    <property type="match status" value="1"/>
</dbReference>
<name>A0ABS2DE50_9BACI</name>
<keyword evidence="2" id="KW-0472">Membrane</keyword>
<reference evidence="3 4" key="1">
    <citation type="submission" date="2021-02" db="EMBL/GenBank/DDBJ databases">
        <title>Bacillus sp. RD4P76, an endophyte from a halophyte.</title>
        <authorList>
            <person name="Sun J.-Q."/>
        </authorList>
    </citation>
    <scope>NUCLEOTIDE SEQUENCE [LARGE SCALE GENOMIC DNA]</scope>
    <source>
        <strain evidence="3 4">RD4P76</strain>
    </source>
</reference>
<keyword evidence="2" id="KW-1133">Transmembrane helix</keyword>
<feature type="transmembrane region" description="Helical" evidence="2">
    <location>
        <begin position="42"/>
        <end position="68"/>
    </location>
</feature>
<sequence length="92" mass="10628">MMTNVDKSEMKTREELKQNKKEKKEQREEVRDVKIRIRLFPIWLRLIIIVLAVAVSLFAGVAIGYGVIGSGEVKDAFKESTWTHVIDLVKKK</sequence>
<proteinExistence type="predicted"/>
<gene>
    <name evidence="3" type="ORF">JR050_03340</name>
</gene>
<keyword evidence="2" id="KW-0812">Transmembrane</keyword>
<evidence type="ECO:0000256" key="2">
    <source>
        <dbReference type="SAM" id="Phobius"/>
    </source>
</evidence>
<evidence type="ECO:0000313" key="3">
    <source>
        <dbReference type="EMBL" id="MBM6616713.1"/>
    </source>
</evidence>
<dbReference type="GO" id="GO:0000428">
    <property type="term" value="C:DNA-directed RNA polymerase complex"/>
    <property type="evidence" value="ECO:0007669"/>
    <property type="project" value="UniProtKB-KW"/>
</dbReference>
<dbReference type="RefSeq" id="WP_204202102.1">
    <property type="nucleotide sequence ID" value="NZ_JAFELM010000016.1"/>
</dbReference>
<dbReference type="EMBL" id="JAFELM010000016">
    <property type="protein sequence ID" value="MBM6616713.1"/>
    <property type="molecule type" value="Genomic_DNA"/>
</dbReference>
<protein>
    <submittedName>
        <fullName evidence="3">DNA-directed RNA polymerase subunit beta</fullName>
    </submittedName>
</protein>
<organism evidence="3 4">
    <name type="scientific">Bacillus suaedaesalsae</name>
    <dbReference type="NCBI Taxonomy" id="2810349"/>
    <lineage>
        <taxon>Bacteria</taxon>
        <taxon>Bacillati</taxon>
        <taxon>Bacillota</taxon>
        <taxon>Bacilli</taxon>
        <taxon>Bacillales</taxon>
        <taxon>Bacillaceae</taxon>
        <taxon>Bacillus</taxon>
    </lineage>
</organism>
<dbReference type="InterPro" id="IPR024596">
    <property type="entry name" value="RNApol_su_b/EpuA"/>
</dbReference>
<evidence type="ECO:0000313" key="4">
    <source>
        <dbReference type="Proteomes" id="UP001518925"/>
    </source>
</evidence>
<evidence type="ECO:0000256" key="1">
    <source>
        <dbReference type="SAM" id="MobiDB-lite"/>
    </source>
</evidence>
<keyword evidence="3" id="KW-0240">DNA-directed RNA polymerase</keyword>